<dbReference type="SUPFAM" id="SSF54427">
    <property type="entry name" value="NTF2-like"/>
    <property type="match status" value="1"/>
</dbReference>
<dbReference type="InterPro" id="IPR032710">
    <property type="entry name" value="NTF2-like_dom_sf"/>
</dbReference>
<dbReference type="Pfam" id="PF13577">
    <property type="entry name" value="SnoaL_4"/>
    <property type="match status" value="1"/>
</dbReference>
<keyword evidence="3" id="KW-1185">Reference proteome</keyword>
<sequence length="212" mass="24014">MDGAPMAHETDSVRLPHVPDALVAARTTVRHPAADDLQGQLTALAEVRDREAIRDLALLYTRAVDGYDLDVVVDMYTDDGVFDRRGRASEGREALRAAYAAPMRTYRTMIHRVDAHVVELTSADDAVGWVAGYAELADERTVVAAVFRYDDVYRRVRDRWRFARRSIRFQYAMPFDSLAKGLTARDRLRWPGTESRDADYPETLPGWAAIRN</sequence>
<dbReference type="Proteomes" id="UP000294723">
    <property type="component" value="Unassembled WGS sequence"/>
</dbReference>
<proteinExistence type="predicted"/>
<feature type="domain" description="SnoaL-like" evidence="1">
    <location>
        <begin position="46"/>
        <end position="165"/>
    </location>
</feature>
<organism evidence="2 3">
    <name type="scientific">Saccharopolyspora karakumensis</name>
    <dbReference type="NCBI Taxonomy" id="2530386"/>
    <lineage>
        <taxon>Bacteria</taxon>
        <taxon>Bacillati</taxon>
        <taxon>Actinomycetota</taxon>
        <taxon>Actinomycetes</taxon>
        <taxon>Pseudonocardiales</taxon>
        <taxon>Pseudonocardiaceae</taxon>
        <taxon>Saccharopolyspora</taxon>
    </lineage>
</organism>
<gene>
    <name evidence="2" type="ORF">E1202_08460</name>
</gene>
<evidence type="ECO:0000313" key="2">
    <source>
        <dbReference type="EMBL" id="TDD90644.1"/>
    </source>
</evidence>
<protein>
    <submittedName>
        <fullName evidence="2">Nuclear transport factor 2 family protein</fullName>
    </submittedName>
</protein>
<dbReference type="InterPro" id="IPR037401">
    <property type="entry name" value="SnoaL-like"/>
</dbReference>
<comment type="caution">
    <text evidence="2">The sequence shown here is derived from an EMBL/GenBank/DDBJ whole genome shotgun (WGS) entry which is preliminary data.</text>
</comment>
<dbReference type="EMBL" id="SMLA01000008">
    <property type="protein sequence ID" value="TDD90644.1"/>
    <property type="molecule type" value="Genomic_DNA"/>
</dbReference>
<evidence type="ECO:0000313" key="3">
    <source>
        <dbReference type="Proteomes" id="UP000294723"/>
    </source>
</evidence>
<name>A0A4R5C1I3_9PSEU</name>
<reference evidence="2 3" key="1">
    <citation type="submission" date="2019-03" db="EMBL/GenBank/DDBJ databases">
        <title>Draft genome sequences of novel Actinobacteria.</title>
        <authorList>
            <person name="Sahin N."/>
            <person name="Ay H."/>
            <person name="Saygin H."/>
        </authorList>
    </citation>
    <scope>NUCLEOTIDE SEQUENCE [LARGE SCALE GENOMIC DNA]</scope>
    <source>
        <strain evidence="2 3">5K548</strain>
    </source>
</reference>
<accession>A0A4R5C1I3</accession>
<dbReference type="AlphaFoldDB" id="A0A4R5C1I3"/>
<evidence type="ECO:0000259" key="1">
    <source>
        <dbReference type="Pfam" id="PF13577"/>
    </source>
</evidence>
<dbReference type="Gene3D" id="3.10.450.50">
    <property type="match status" value="1"/>
</dbReference>
<dbReference type="CDD" id="cd00531">
    <property type="entry name" value="NTF2_like"/>
    <property type="match status" value="1"/>
</dbReference>